<accession>A0ABT0IFV0</accession>
<name>A0ABT0IFV0_9ACTN</name>
<keyword evidence="2" id="KW-1185">Reference proteome</keyword>
<proteinExistence type="predicted"/>
<comment type="caution">
    <text evidence="1">The sequence shown here is derived from an EMBL/GenBank/DDBJ whole genome shotgun (WGS) entry which is preliminary data.</text>
</comment>
<organism evidence="1 2">
    <name type="scientific">Streptomyces lichenis</name>
    <dbReference type="NCBI Taxonomy" id="2306967"/>
    <lineage>
        <taxon>Bacteria</taxon>
        <taxon>Bacillati</taxon>
        <taxon>Actinomycetota</taxon>
        <taxon>Actinomycetes</taxon>
        <taxon>Kitasatosporales</taxon>
        <taxon>Streptomycetaceae</taxon>
        <taxon>Streptomyces</taxon>
    </lineage>
</organism>
<dbReference type="Proteomes" id="UP001522868">
    <property type="component" value="Unassembled WGS sequence"/>
</dbReference>
<protein>
    <submittedName>
        <fullName evidence="1">Uncharacterized protein</fullName>
    </submittedName>
</protein>
<sequence length="60" mass="6718">MDFFEVISAKDFSPRPCGSTTTKINPSVRQAHSRNTSITDEDFVTGYSDKERYAATIAKE</sequence>
<evidence type="ECO:0000313" key="2">
    <source>
        <dbReference type="Proteomes" id="UP001522868"/>
    </source>
</evidence>
<evidence type="ECO:0000313" key="1">
    <source>
        <dbReference type="EMBL" id="MCK8680211.1"/>
    </source>
</evidence>
<gene>
    <name evidence="1" type="ORF">M1O15_22980</name>
</gene>
<reference evidence="1 2" key="1">
    <citation type="submission" date="2022-04" db="EMBL/GenBank/DDBJ databases">
        <title>Streptomyces sp. nov. LCR6-01 isolated from Lichen of Dirinaria sp.</title>
        <authorList>
            <person name="Kanchanasin P."/>
            <person name="Tanasupawat S."/>
            <person name="Phongsopitanun W."/>
        </authorList>
    </citation>
    <scope>NUCLEOTIDE SEQUENCE [LARGE SCALE GENOMIC DNA]</scope>
    <source>
        <strain evidence="1 2">LCR6-01</strain>
    </source>
</reference>
<dbReference type="RefSeq" id="WP_248636024.1">
    <property type="nucleotide sequence ID" value="NZ_JALPTH010000024.1"/>
</dbReference>
<dbReference type="EMBL" id="JALPTH010000024">
    <property type="protein sequence ID" value="MCK8680211.1"/>
    <property type="molecule type" value="Genomic_DNA"/>
</dbReference>